<sequence length="467" mass="49421">MRNEIDGWIQGDPFEPGLAVVVAGIVAVGVALVLADRAVNRHQVRYAITDRGLHVRRRGLSSTATTYPAARIDGVEIAQSITDRLFGLATLKVEVSGGASSGGAVTGLPLADAREWRDALLVRRDAARRAATPGSSPTGGDDGDAPPLRAHEHREDDGGAPVPPATTSPAPPDDPPPGRLLLAPGPDRARRYALRAVQPWAAAVACLVGGTLAVVGLVRGEVGGSLGLLLAAGAAGFGAVRTVVERWRRVATWQVHEHDGDLVVSRGRWSRTRRTVRAGRVCAVVLTQGPIDRRSGWWTLKVAVPALGSSAGEDGADTVAVAATADEVRRLTRALLPGLDEAMHRELAAALGAARPPSTWLLAQPYARLFSPLTWRTTGLRTDEAHVLARGGRWSRWVRVVDRTRIQRVTTETGPRDRRRGGANLTIHLPPGPAVRTVVPHLEAGAAGALRDELALTRALGASARPR</sequence>
<keyword evidence="2" id="KW-0812">Transmembrane</keyword>
<evidence type="ECO:0000259" key="3">
    <source>
        <dbReference type="Pfam" id="PF03703"/>
    </source>
</evidence>
<feature type="domain" description="YdbS-like PH" evidence="3">
    <location>
        <begin position="252"/>
        <end position="307"/>
    </location>
</feature>
<feature type="domain" description="YdbS-like PH" evidence="3">
    <location>
        <begin position="44"/>
        <end position="118"/>
    </location>
</feature>
<dbReference type="InterPro" id="IPR005182">
    <property type="entry name" value="YdbS-like_PH"/>
</dbReference>
<gene>
    <name evidence="4" type="ORF">GCM10025875_29160</name>
</gene>
<feature type="domain" description="YdbS-like PH" evidence="3">
    <location>
        <begin position="375"/>
        <end position="452"/>
    </location>
</feature>
<keyword evidence="5" id="KW-1185">Reference proteome</keyword>
<dbReference type="EMBL" id="BSUM01000001">
    <property type="protein sequence ID" value="GMA32924.1"/>
    <property type="molecule type" value="Genomic_DNA"/>
</dbReference>
<dbReference type="PANTHER" id="PTHR34473">
    <property type="entry name" value="UPF0699 TRANSMEMBRANE PROTEIN YDBS"/>
    <property type="match status" value="1"/>
</dbReference>
<evidence type="ECO:0000256" key="2">
    <source>
        <dbReference type="SAM" id="Phobius"/>
    </source>
</evidence>
<name>A0AA37XGS5_9MICO</name>
<keyword evidence="2" id="KW-1133">Transmembrane helix</keyword>
<organism evidence="4 5">
    <name type="scientific">Litorihabitans aurantiacus</name>
    <dbReference type="NCBI Taxonomy" id="1930061"/>
    <lineage>
        <taxon>Bacteria</taxon>
        <taxon>Bacillati</taxon>
        <taxon>Actinomycetota</taxon>
        <taxon>Actinomycetes</taxon>
        <taxon>Micrococcales</taxon>
        <taxon>Beutenbergiaceae</taxon>
        <taxon>Litorihabitans</taxon>
    </lineage>
</organism>
<evidence type="ECO:0000256" key="1">
    <source>
        <dbReference type="SAM" id="MobiDB-lite"/>
    </source>
</evidence>
<feature type="region of interest" description="Disordered" evidence="1">
    <location>
        <begin position="127"/>
        <end position="184"/>
    </location>
</feature>
<feature type="transmembrane region" description="Helical" evidence="2">
    <location>
        <begin position="224"/>
        <end position="244"/>
    </location>
</feature>
<evidence type="ECO:0000313" key="4">
    <source>
        <dbReference type="EMBL" id="GMA32924.1"/>
    </source>
</evidence>
<comment type="caution">
    <text evidence="4">The sequence shown here is derived from an EMBL/GenBank/DDBJ whole genome shotgun (WGS) entry which is preliminary data.</text>
</comment>
<feature type="compositionally biased region" description="Low complexity" evidence="1">
    <location>
        <begin position="129"/>
        <end position="139"/>
    </location>
</feature>
<accession>A0AA37XGS5</accession>
<feature type="transmembrane region" description="Helical" evidence="2">
    <location>
        <begin position="17"/>
        <end position="35"/>
    </location>
</feature>
<dbReference type="Proteomes" id="UP001157161">
    <property type="component" value="Unassembled WGS sequence"/>
</dbReference>
<proteinExistence type="predicted"/>
<reference evidence="4" key="1">
    <citation type="journal article" date="2014" name="Int. J. Syst. Evol. Microbiol.">
        <title>Complete genome sequence of Corynebacterium casei LMG S-19264T (=DSM 44701T), isolated from a smear-ripened cheese.</title>
        <authorList>
            <consortium name="US DOE Joint Genome Institute (JGI-PGF)"/>
            <person name="Walter F."/>
            <person name="Albersmeier A."/>
            <person name="Kalinowski J."/>
            <person name="Ruckert C."/>
        </authorList>
    </citation>
    <scope>NUCLEOTIDE SEQUENCE</scope>
    <source>
        <strain evidence="4">NBRC 112290</strain>
    </source>
</reference>
<keyword evidence="2" id="KW-0472">Membrane</keyword>
<feature type="compositionally biased region" description="Pro residues" evidence="1">
    <location>
        <begin position="161"/>
        <end position="178"/>
    </location>
</feature>
<protein>
    <recommendedName>
        <fullName evidence="3">YdbS-like PH domain-containing protein</fullName>
    </recommendedName>
</protein>
<dbReference type="AlphaFoldDB" id="A0AA37XGS5"/>
<reference evidence="4" key="2">
    <citation type="submission" date="2023-02" db="EMBL/GenBank/DDBJ databases">
        <authorList>
            <person name="Sun Q."/>
            <person name="Mori K."/>
        </authorList>
    </citation>
    <scope>NUCLEOTIDE SEQUENCE</scope>
    <source>
        <strain evidence="4">NBRC 112290</strain>
    </source>
</reference>
<dbReference type="PANTHER" id="PTHR34473:SF2">
    <property type="entry name" value="UPF0699 TRANSMEMBRANE PROTEIN YDBT"/>
    <property type="match status" value="1"/>
</dbReference>
<feature type="transmembrane region" description="Helical" evidence="2">
    <location>
        <begin position="200"/>
        <end position="218"/>
    </location>
</feature>
<evidence type="ECO:0000313" key="5">
    <source>
        <dbReference type="Proteomes" id="UP001157161"/>
    </source>
</evidence>
<dbReference type="Pfam" id="PF03703">
    <property type="entry name" value="bPH_2"/>
    <property type="match status" value="3"/>
</dbReference>